<dbReference type="SMART" id="SM00278">
    <property type="entry name" value="HhH1"/>
    <property type="match status" value="4"/>
</dbReference>
<protein>
    <recommendedName>
        <fullName evidence="3 14">DNA ligase</fullName>
        <ecNumber evidence="2 14">6.5.1.2</ecNumber>
    </recommendedName>
    <alternativeName>
        <fullName evidence="14">Polydeoxyribonucleotide synthase [NAD(+)]</fullName>
    </alternativeName>
</protein>
<dbReference type="GO" id="GO:0006281">
    <property type="term" value="P:DNA repair"/>
    <property type="evidence" value="ECO:0007669"/>
    <property type="project" value="UniProtKB-KW"/>
</dbReference>
<evidence type="ECO:0000256" key="14">
    <source>
        <dbReference type="HAMAP-Rule" id="MF_01588"/>
    </source>
</evidence>
<evidence type="ECO:0000313" key="16">
    <source>
        <dbReference type="EMBL" id="SSC11753.1"/>
    </source>
</evidence>
<feature type="binding site" evidence="14">
    <location>
        <position position="425"/>
    </location>
    <ligand>
        <name>Zn(2+)</name>
        <dbReference type="ChEBI" id="CHEBI:29105"/>
    </ligand>
</feature>
<dbReference type="Pfam" id="PF03119">
    <property type="entry name" value="DNA_ligase_ZBD"/>
    <property type="match status" value="1"/>
</dbReference>
<gene>
    <name evidence="14 16" type="primary">ligA</name>
    <name evidence="16" type="ORF">MESINF_0304</name>
</gene>
<evidence type="ECO:0000256" key="3">
    <source>
        <dbReference type="ARBA" id="ARBA00013308"/>
    </source>
</evidence>
<dbReference type="GO" id="GO:0005829">
    <property type="term" value="C:cytosol"/>
    <property type="evidence" value="ECO:0007669"/>
    <property type="project" value="TreeGrafter"/>
</dbReference>
<dbReference type="FunFam" id="1.10.150.20:FF:000007">
    <property type="entry name" value="DNA ligase"/>
    <property type="match status" value="1"/>
</dbReference>
<reference evidence="16 17" key="1">
    <citation type="submission" date="2017-01" db="EMBL/GenBank/DDBJ databases">
        <authorList>
            <person name="Erauso G."/>
        </authorList>
    </citation>
    <scope>NUCLEOTIDE SEQUENCE [LARGE SCALE GENOMIC DNA]</scope>
    <source>
        <strain evidence="16">MESINF1</strain>
    </source>
</reference>
<dbReference type="InterPro" id="IPR003583">
    <property type="entry name" value="Hlx-hairpin-Hlx_DNA-bd_motif"/>
</dbReference>
<dbReference type="InterPro" id="IPR013839">
    <property type="entry name" value="DNAligase_adenylation"/>
</dbReference>
<dbReference type="Pfam" id="PF22745">
    <property type="entry name" value="Nlig-Ia"/>
    <property type="match status" value="1"/>
</dbReference>
<evidence type="ECO:0000256" key="12">
    <source>
        <dbReference type="ARBA" id="ARBA00034005"/>
    </source>
</evidence>
<dbReference type="Pfam" id="PF12826">
    <property type="entry name" value="HHH_2"/>
    <property type="match status" value="1"/>
</dbReference>
<dbReference type="SUPFAM" id="SSF50249">
    <property type="entry name" value="Nucleic acid-binding proteins"/>
    <property type="match status" value="1"/>
</dbReference>
<evidence type="ECO:0000256" key="8">
    <source>
        <dbReference type="ARBA" id="ARBA00022833"/>
    </source>
</evidence>
<evidence type="ECO:0000256" key="11">
    <source>
        <dbReference type="ARBA" id="ARBA00023204"/>
    </source>
</evidence>
<keyword evidence="14" id="KW-0464">Manganese</keyword>
<evidence type="ECO:0000256" key="6">
    <source>
        <dbReference type="ARBA" id="ARBA00022723"/>
    </source>
</evidence>
<dbReference type="InterPro" id="IPR036420">
    <property type="entry name" value="BRCT_dom_sf"/>
</dbReference>
<evidence type="ECO:0000256" key="1">
    <source>
        <dbReference type="ARBA" id="ARBA00004067"/>
    </source>
</evidence>
<dbReference type="Gene3D" id="3.40.50.10190">
    <property type="entry name" value="BRCT domain"/>
    <property type="match status" value="1"/>
</dbReference>
<evidence type="ECO:0000256" key="13">
    <source>
        <dbReference type="ARBA" id="ARBA00060881"/>
    </source>
</evidence>
<dbReference type="FunFam" id="2.40.50.140:FF:000012">
    <property type="entry name" value="DNA ligase"/>
    <property type="match status" value="1"/>
</dbReference>
<dbReference type="InterPro" id="IPR041663">
    <property type="entry name" value="DisA/LigA_HHH"/>
</dbReference>
<dbReference type="InterPro" id="IPR001679">
    <property type="entry name" value="DNA_ligase"/>
</dbReference>
<dbReference type="SUPFAM" id="SSF47781">
    <property type="entry name" value="RuvA domain 2-like"/>
    <property type="match status" value="1"/>
</dbReference>
<evidence type="ECO:0000259" key="15">
    <source>
        <dbReference type="PROSITE" id="PS50172"/>
    </source>
</evidence>
<evidence type="ECO:0000256" key="9">
    <source>
        <dbReference type="ARBA" id="ARBA00022842"/>
    </source>
</evidence>
<feature type="binding site" evidence="14">
    <location>
        <begin position="84"/>
        <end position="85"/>
    </location>
    <ligand>
        <name>NAD(+)</name>
        <dbReference type="ChEBI" id="CHEBI:57540"/>
    </ligand>
</feature>
<feature type="binding site" evidence="14">
    <location>
        <position position="138"/>
    </location>
    <ligand>
        <name>NAD(+)</name>
        <dbReference type="ChEBI" id="CHEBI:57540"/>
    </ligand>
</feature>
<evidence type="ECO:0000256" key="7">
    <source>
        <dbReference type="ARBA" id="ARBA00022763"/>
    </source>
</evidence>
<keyword evidence="4 14" id="KW-0436">Ligase</keyword>
<dbReference type="InterPro" id="IPR013840">
    <property type="entry name" value="DNAligase_N"/>
</dbReference>
<dbReference type="EMBL" id="LS974202">
    <property type="protein sequence ID" value="SSC11753.1"/>
    <property type="molecule type" value="Genomic_DNA"/>
</dbReference>
<dbReference type="GO" id="GO:0046872">
    <property type="term" value="F:metal ion binding"/>
    <property type="evidence" value="ECO:0007669"/>
    <property type="project" value="UniProtKB-KW"/>
</dbReference>
<dbReference type="Pfam" id="PF00533">
    <property type="entry name" value="BRCT"/>
    <property type="match status" value="1"/>
</dbReference>
<organism evidence="16 17">
    <name type="scientific">Mesotoga infera</name>
    <dbReference type="NCBI Taxonomy" id="1236046"/>
    <lineage>
        <taxon>Bacteria</taxon>
        <taxon>Thermotogati</taxon>
        <taxon>Thermotogota</taxon>
        <taxon>Thermotogae</taxon>
        <taxon>Kosmotogales</taxon>
        <taxon>Kosmotogaceae</taxon>
        <taxon>Mesotoga</taxon>
    </lineage>
</organism>
<keyword evidence="5 14" id="KW-0235">DNA replication</keyword>
<dbReference type="Proteomes" id="UP000250796">
    <property type="component" value="Chromosome MESINF"/>
</dbReference>
<dbReference type="Gene3D" id="3.30.470.30">
    <property type="entry name" value="DNA ligase/mRNA capping enzyme"/>
    <property type="match status" value="1"/>
</dbReference>
<dbReference type="AlphaFoldDB" id="A0A7Z7LE89"/>
<dbReference type="InterPro" id="IPR001357">
    <property type="entry name" value="BRCT_dom"/>
</dbReference>
<dbReference type="InterPro" id="IPR004150">
    <property type="entry name" value="NAD_DNA_ligase_OB"/>
</dbReference>
<dbReference type="PROSITE" id="PS50172">
    <property type="entry name" value="BRCT"/>
    <property type="match status" value="1"/>
</dbReference>
<dbReference type="Gene3D" id="1.10.287.610">
    <property type="entry name" value="Helix hairpin bin"/>
    <property type="match status" value="1"/>
</dbReference>
<comment type="cofactor">
    <cofactor evidence="14">
        <name>Mg(2+)</name>
        <dbReference type="ChEBI" id="CHEBI:18420"/>
    </cofactor>
    <cofactor evidence="14">
        <name>Mn(2+)</name>
        <dbReference type="ChEBI" id="CHEBI:29035"/>
    </cofactor>
</comment>
<dbReference type="SUPFAM" id="SSF52113">
    <property type="entry name" value="BRCT domain"/>
    <property type="match status" value="1"/>
</dbReference>
<dbReference type="HAMAP" id="MF_01588">
    <property type="entry name" value="DNA_ligase_A"/>
    <property type="match status" value="1"/>
</dbReference>
<dbReference type="InterPro" id="IPR018239">
    <property type="entry name" value="DNA_ligase_AS"/>
</dbReference>
<dbReference type="FunFam" id="1.10.287.610:FF:000002">
    <property type="entry name" value="DNA ligase"/>
    <property type="match status" value="1"/>
</dbReference>
<dbReference type="EC" id="6.5.1.2" evidence="2 14"/>
<comment type="catalytic activity">
    <reaction evidence="12 14">
        <text>NAD(+) + (deoxyribonucleotide)n-3'-hydroxyl + 5'-phospho-(deoxyribonucleotide)m = (deoxyribonucleotide)n+m + AMP + beta-nicotinamide D-nucleotide.</text>
        <dbReference type="EC" id="6.5.1.2"/>
    </reaction>
</comment>
<keyword evidence="10 14" id="KW-0520">NAD</keyword>
<feature type="binding site" evidence="14">
    <location>
        <position position="288"/>
    </location>
    <ligand>
        <name>NAD(+)</name>
        <dbReference type="ChEBI" id="CHEBI:57540"/>
    </ligand>
</feature>
<dbReference type="GO" id="GO:0003677">
    <property type="term" value="F:DNA binding"/>
    <property type="evidence" value="ECO:0007669"/>
    <property type="project" value="InterPro"/>
</dbReference>
<dbReference type="NCBIfam" id="NF005932">
    <property type="entry name" value="PRK07956.1"/>
    <property type="match status" value="1"/>
</dbReference>
<evidence type="ECO:0000313" key="17">
    <source>
        <dbReference type="Proteomes" id="UP000250796"/>
    </source>
</evidence>
<dbReference type="Gene3D" id="1.10.150.20">
    <property type="entry name" value="5' to 3' exonuclease, C-terminal subdomain"/>
    <property type="match status" value="2"/>
</dbReference>
<keyword evidence="7 14" id="KW-0227">DNA damage</keyword>
<keyword evidence="17" id="KW-1185">Reference proteome</keyword>
<feature type="binding site" evidence="14">
    <location>
        <position position="406"/>
    </location>
    <ligand>
        <name>Zn(2+)</name>
        <dbReference type="ChEBI" id="CHEBI:29105"/>
    </ligand>
</feature>
<dbReference type="InterPro" id="IPR012340">
    <property type="entry name" value="NA-bd_OB-fold"/>
</dbReference>
<feature type="domain" description="BRCT" evidence="15">
    <location>
        <begin position="587"/>
        <end position="665"/>
    </location>
</feature>
<evidence type="ECO:0000256" key="10">
    <source>
        <dbReference type="ARBA" id="ARBA00023027"/>
    </source>
</evidence>
<dbReference type="PROSITE" id="PS01055">
    <property type="entry name" value="DNA_LIGASE_N1"/>
    <property type="match status" value="1"/>
</dbReference>
<feature type="binding site" evidence="14">
    <location>
        <position position="430"/>
    </location>
    <ligand>
        <name>Zn(2+)</name>
        <dbReference type="ChEBI" id="CHEBI:29105"/>
    </ligand>
</feature>
<dbReference type="FunFam" id="3.30.470.30:FF:000001">
    <property type="entry name" value="DNA ligase"/>
    <property type="match status" value="1"/>
</dbReference>
<dbReference type="PIRSF" id="PIRSF001604">
    <property type="entry name" value="LigA"/>
    <property type="match status" value="1"/>
</dbReference>
<feature type="binding site" evidence="14">
    <location>
        <position position="172"/>
    </location>
    <ligand>
        <name>NAD(+)</name>
        <dbReference type="ChEBI" id="CHEBI:57540"/>
    </ligand>
</feature>
<dbReference type="GO" id="GO:0003911">
    <property type="term" value="F:DNA ligase (NAD+) activity"/>
    <property type="evidence" value="ECO:0007669"/>
    <property type="project" value="UniProtKB-UniRule"/>
</dbReference>
<evidence type="ECO:0000256" key="2">
    <source>
        <dbReference type="ARBA" id="ARBA00012722"/>
    </source>
</evidence>
<accession>A0A7Z7LE89</accession>
<feature type="active site" description="N6-AMP-lysine intermediate" evidence="14">
    <location>
        <position position="117"/>
    </location>
</feature>
<dbReference type="SUPFAM" id="SSF56091">
    <property type="entry name" value="DNA ligase/mRNA capping enzyme, catalytic domain"/>
    <property type="match status" value="1"/>
</dbReference>
<evidence type="ECO:0000256" key="4">
    <source>
        <dbReference type="ARBA" id="ARBA00022598"/>
    </source>
</evidence>
<dbReference type="SMART" id="SM00292">
    <property type="entry name" value="BRCT"/>
    <property type="match status" value="1"/>
</dbReference>
<keyword evidence="8 14" id="KW-0862">Zinc</keyword>
<proteinExistence type="inferred from homology"/>
<dbReference type="RefSeq" id="WP_169698195.1">
    <property type="nucleotide sequence ID" value="NZ_LS974202.1"/>
</dbReference>
<feature type="binding site" evidence="14">
    <location>
        <begin position="35"/>
        <end position="39"/>
    </location>
    <ligand>
        <name>NAD(+)</name>
        <dbReference type="ChEBI" id="CHEBI:57540"/>
    </ligand>
</feature>
<dbReference type="CDD" id="cd00114">
    <property type="entry name" value="LIGANc"/>
    <property type="match status" value="1"/>
</dbReference>
<name>A0A7Z7LE89_9BACT</name>
<keyword evidence="9 14" id="KW-0460">Magnesium</keyword>
<dbReference type="CDD" id="cd17748">
    <property type="entry name" value="BRCT_DNA_ligase_like"/>
    <property type="match status" value="1"/>
</dbReference>
<dbReference type="GO" id="GO:0006260">
    <property type="term" value="P:DNA replication"/>
    <property type="evidence" value="ECO:0007669"/>
    <property type="project" value="UniProtKB-KW"/>
</dbReference>
<keyword evidence="11 14" id="KW-0234">DNA repair</keyword>
<evidence type="ECO:0000256" key="5">
    <source>
        <dbReference type="ARBA" id="ARBA00022705"/>
    </source>
</evidence>
<dbReference type="Pfam" id="PF14520">
    <property type="entry name" value="HHH_5"/>
    <property type="match status" value="1"/>
</dbReference>
<feature type="binding site" evidence="14">
    <location>
        <position position="409"/>
    </location>
    <ligand>
        <name>Zn(2+)</name>
        <dbReference type="ChEBI" id="CHEBI:29105"/>
    </ligand>
</feature>
<feature type="binding site" evidence="14">
    <location>
        <position position="312"/>
    </location>
    <ligand>
        <name>NAD(+)</name>
        <dbReference type="ChEBI" id="CHEBI:57540"/>
    </ligand>
</feature>
<dbReference type="KEGG" id="minf:MESINF_0304"/>
<dbReference type="Pfam" id="PF01653">
    <property type="entry name" value="DNA_ligase_aden"/>
    <property type="match status" value="1"/>
</dbReference>
<dbReference type="Gene3D" id="2.40.50.140">
    <property type="entry name" value="Nucleic acid-binding proteins"/>
    <property type="match status" value="1"/>
</dbReference>
<dbReference type="PANTHER" id="PTHR23389:SF9">
    <property type="entry name" value="DNA LIGASE"/>
    <property type="match status" value="1"/>
</dbReference>
<comment type="function">
    <text evidence="1 14">DNA ligase that catalyzes the formation of phosphodiester linkages between 5'-phosphoryl and 3'-hydroxyl groups in double-stranded DNA using NAD as a coenzyme and as the energy source for the reaction. It is essential for DNA replication and repair of damaged DNA.</text>
</comment>
<dbReference type="InterPro" id="IPR010994">
    <property type="entry name" value="RuvA_2-like"/>
</dbReference>
<sequence length="665" mass="74679">MQADEKTIERLRKLREEINYHSYRYFVLDDPVISDGEYDELMRELIDIEKRYPELATPDSPSARVGLKPVESFRQVVHTHRLYSLDNTYSREEVAKFDERVREALGSESVRYACELKIDGLSISLKYEKGVLLLGATRGDGFVGEDVTTNIRAIKSIPLRLRKSLDIEVRGEVYLPKDVFDELNRERISEGLPVFANPRNAAAGTLRQLDPGQVLKRRLSAFFYQVVEPMNYGVRSQEELYEFMRELGFRVEPNHEIASCTEEIVAYWEKWTARKGGLNYAIDGVVVKVDDYLQQQELGYTAKAPRWSMAFKFPAEQVSTVLTGVTFQVGRLGNITPVAELVPVQLAGTTVKRASMHNFDFIRDRDIRINDTVIVEKAGEIIPQIVKSIQEKRDGKEIEIEMPSNCPVCGGDVGREKEGEVALKCLNPLCPAKLIRRITFFSSRDAMDIEGLGERLVERLVDSGLVSDFSDLYRLTKKDILKLGEGVGDKMAENLLSSIEKSRKNPLHRLITALGIPGIGTKLARDLAKRFGNLEALATASIDELTSVTGIGEELAKSIREFFSREAVKREIDALRSQLNTLEEESGARKPLKGLKFVVTGTLKNYSRNEIHELITSLGGEVAASVSRNTDYLIAGEKAGSKEAKAISLGIKVITESEFEEMIDL</sequence>
<comment type="similarity">
    <text evidence="13 14">Belongs to the NAD-dependent DNA ligase family. LigA subfamily.</text>
</comment>
<dbReference type="InterPro" id="IPR004149">
    <property type="entry name" value="Znf_DNAligase_C4"/>
</dbReference>
<keyword evidence="6 14" id="KW-0479">Metal-binding</keyword>
<dbReference type="Gene3D" id="6.20.10.30">
    <property type="match status" value="1"/>
</dbReference>
<dbReference type="PANTHER" id="PTHR23389">
    <property type="entry name" value="CHROMOSOME TRANSMISSION FIDELITY FACTOR 18"/>
    <property type="match status" value="1"/>
</dbReference>
<dbReference type="SMART" id="SM00532">
    <property type="entry name" value="LIGANc"/>
    <property type="match status" value="1"/>
</dbReference>
<dbReference type="NCBIfam" id="TIGR00575">
    <property type="entry name" value="dnlj"/>
    <property type="match status" value="1"/>
</dbReference>
<feature type="binding site" evidence="14">
    <location>
        <position position="115"/>
    </location>
    <ligand>
        <name>NAD(+)</name>
        <dbReference type="ChEBI" id="CHEBI:57540"/>
    </ligand>
</feature>
<dbReference type="Pfam" id="PF03120">
    <property type="entry name" value="OB_DNA_ligase"/>
    <property type="match status" value="1"/>
</dbReference>